<feature type="region of interest" description="Disordered" evidence="13">
    <location>
        <begin position="394"/>
        <end position="426"/>
    </location>
</feature>
<dbReference type="FunFam" id="1.50.10.20:FF:000006">
    <property type="entry name" value="Mannan endo-1,6-alpha-mannosidase"/>
    <property type="match status" value="1"/>
</dbReference>
<comment type="similarity">
    <text evidence="3 12">Belongs to the glycosyl hydrolase 76 family.</text>
</comment>
<dbReference type="InterPro" id="IPR008928">
    <property type="entry name" value="6-hairpin_glycosidase_sf"/>
</dbReference>
<dbReference type="Pfam" id="PF03663">
    <property type="entry name" value="Glyco_hydro_76"/>
    <property type="match status" value="1"/>
</dbReference>
<evidence type="ECO:0000256" key="14">
    <source>
        <dbReference type="SAM" id="Phobius"/>
    </source>
</evidence>
<sequence>MKFLKLFSLLSLSLLASSLDVDITSETSICNALTTVVQGVISYYDGYRPGGVIGEFVYPYYWWEAGEAWGGLVDVVYFCNNDTWESLTYDALLYQKGDNSDYIPSNQSTAEGNDDQGFWGIAAMEAAERNFTNPPSGTAGWLALTQAVVNTMIARWDSADCNGGLRWQIFTWNNGYNYKNTVSNGCLFHLSARLARYTSNDTYVDWATQVWDWLMDVGLISISGSTYSVYDGTTIESSCKTMTEYEWTYNYGLLISGCAYLYSYTGNATWLTHIQGLLTTIESNFFNNSIMYERACESSGTCDNDQKSFKSVFSRFLSQTAILVPDTYDTIRPLIEASAKGAMASCSGTDSSTGRTNACGVKWTQGSYDGNTGLGQQLSAMEILTSLLVTANKPSNDSNSTTSSAVPLSNSTGGTSEGNANAGTDTTKELAQNDLTITTKDKAGAAVLTTAVLGIVCGGGLWMLF</sequence>
<dbReference type="Gene3D" id="1.50.10.20">
    <property type="match status" value="1"/>
</dbReference>
<dbReference type="GO" id="GO:0016052">
    <property type="term" value="P:carbohydrate catabolic process"/>
    <property type="evidence" value="ECO:0007669"/>
    <property type="project" value="InterPro"/>
</dbReference>
<gene>
    <name evidence="16" type="ORF">DASC09_025990</name>
</gene>
<keyword evidence="17" id="KW-1185">Reference proteome</keyword>
<evidence type="ECO:0000256" key="1">
    <source>
        <dbReference type="ARBA" id="ARBA00001452"/>
    </source>
</evidence>
<dbReference type="EMBL" id="BTFZ01000006">
    <property type="protein sequence ID" value="GMM35274.1"/>
    <property type="molecule type" value="Genomic_DNA"/>
</dbReference>
<accession>A0AAV5QKN3</accession>
<keyword evidence="6 12" id="KW-0378">Hydrolase</keyword>
<dbReference type="PANTHER" id="PTHR12145">
    <property type="entry name" value="MANNAN ENDO-1,6-ALPHA-MANNOSIDASE DCW1"/>
    <property type="match status" value="1"/>
</dbReference>
<dbReference type="PIRSF" id="PIRSF016302">
    <property type="entry name" value="Man_a_manosd"/>
    <property type="match status" value="1"/>
</dbReference>
<dbReference type="GO" id="GO:0012505">
    <property type="term" value="C:endomembrane system"/>
    <property type="evidence" value="ECO:0007669"/>
    <property type="project" value="UniProtKB-SubCell"/>
</dbReference>
<evidence type="ECO:0000256" key="13">
    <source>
        <dbReference type="SAM" id="MobiDB-lite"/>
    </source>
</evidence>
<comment type="function">
    <text evidence="11">Required for normal synthesis of the cell wall.</text>
</comment>
<feature type="signal peptide" evidence="15">
    <location>
        <begin position="1"/>
        <end position="18"/>
    </location>
</feature>
<dbReference type="EC" id="3.2.1.101" evidence="4 12"/>
<dbReference type="SUPFAM" id="SSF48208">
    <property type="entry name" value="Six-hairpin glycosidases"/>
    <property type="match status" value="1"/>
</dbReference>
<evidence type="ECO:0000256" key="4">
    <source>
        <dbReference type="ARBA" id="ARBA00012350"/>
    </source>
</evidence>
<dbReference type="PANTHER" id="PTHR12145:SF36">
    <property type="entry name" value="MANNAN ENDO-1,6-ALPHA-MANNOSIDASE DCW1"/>
    <property type="match status" value="1"/>
</dbReference>
<evidence type="ECO:0000256" key="10">
    <source>
        <dbReference type="ARBA" id="ARBA00023316"/>
    </source>
</evidence>
<evidence type="ECO:0000256" key="11">
    <source>
        <dbReference type="ARBA" id="ARBA00054068"/>
    </source>
</evidence>
<keyword evidence="5 15" id="KW-0732">Signal</keyword>
<dbReference type="GO" id="GO:0008496">
    <property type="term" value="F:mannan endo-1,6-alpha-mannosidase activity"/>
    <property type="evidence" value="ECO:0007669"/>
    <property type="project" value="UniProtKB-UniRule"/>
</dbReference>
<organism evidence="16 17">
    <name type="scientific">Saccharomycopsis crataegensis</name>
    <dbReference type="NCBI Taxonomy" id="43959"/>
    <lineage>
        <taxon>Eukaryota</taxon>
        <taxon>Fungi</taxon>
        <taxon>Dikarya</taxon>
        <taxon>Ascomycota</taxon>
        <taxon>Saccharomycotina</taxon>
        <taxon>Saccharomycetes</taxon>
        <taxon>Saccharomycopsidaceae</taxon>
        <taxon>Saccharomycopsis</taxon>
    </lineage>
</organism>
<dbReference type="GeneID" id="90073253"/>
<evidence type="ECO:0000256" key="12">
    <source>
        <dbReference type="PIRNR" id="PIRNR016302"/>
    </source>
</evidence>
<dbReference type="GO" id="GO:0007117">
    <property type="term" value="P:budding cell bud growth"/>
    <property type="evidence" value="ECO:0007669"/>
    <property type="project" value="TreeGrafter"/>
</dbReference>
<name>A0AAV5QKN3_9ASCO</name>
<dbReference type="GO" id="GO:0071555">
    <property type="term" value="P:cell wall organization"/>
    <property type="evidence" value="ECO:0007669"/>
    <property type="project" value="UniProtKB-KW"/>
</dbReference>
<keyword evidence="14" id="KW-1133">Transmembrane helix</keyword>
<dbReference type="InterPro" id="IPR005198">
    <property type="entry name" value="Glyco_hydro_76"/>
</dbReference>
<evidence type="ECO:0000256" key="2">
    <source>
        <dbReference type="ARBA" id="ARBA00004308"/>
    </source>
</evidence>
<keyword evidence="8" id="KW-0325">Glycoprotein</keyword>
<evidence type="ECO:0000256" key="6">
    <source>
        <dbReference type="ARBA" id="ARBA00022801"/>
    </source>
</evidence>
<comment type="subcellular location">
    <subcellularLocation>
        <location evidence="2">Endomembrane system</location>
    </subcellularLocation>
</comment>
<keyword evidence="9 12" id="KW-0326">Glycosidase</keyword>
<evidence type="ECO:0000256" key="8">
    <source>
        <dbReference type="ARBA" id="ARBA00023180"/>
    </source>
</evidence>
<keyword evidence="7 14" id="KW-0472">Membrane</keyword>
<dbReference type="InterPro" id="IPR014480">
    <property type="entry name" value="Mannan-1_6-alpha_mannosidase"/>
</dbReference>
<evidence type="ECO:0000256" key="15">
    <source>
        <dbReference type="SAM" id="SignalP"/>
    </source>
</evidence>
<dbReference type="AlphaFoldDB" id="A0AAV5QKN3"/>
<protein>
    <recommendedName>
        <fullName evidence="4 12">Mannan endo-1,6-alpha-mannosidase</fullName>
        <ecNumber evidence="4 12">3.2.1.101</ecNumber>
    </recommendedName>
</protein>
<dbReference type="RefSeq" id="XP_064852274.1">
    <property type="nucleotide sequence ID" value="XM_064996202.1"/>
</dbReference>
<proteinExistence type="inferred from homology"/>
<evidence type="ECO:0000313" key="16">
    <source>
        <dbReference type="EMBL" id="GMM35274.1"/>
    </source>
</evidence>
<keyword evidence="14" id="KW-0812">Transmembrane</keyword>
<feature type="chain" id="PRO_5043394557" description="Mannan endo-1,6-alpha-mannosidase" evidence="15">
    <location>
        <begin position="19"/>
        <end position="465"/>
    </location>
</feature>
<evidence type="ECO:0000256" key="7">
    <source>
        <dbReference type="ARBA" id="ARBA00023136"/>
    </source>
</evidence>
<dbReference type="Proteomes" id="UP001360560">
    <property type="component" value="Unassembled WGS sequence"/>
</dbReference>
<evidence type="ECO:0000256" key="9">
    <source>
        <dbReference type="ARBA" id="ARBA00023295"/>
    </source>
</evidence>
<reference evidence="16 17" key="1">
    <citation type="journal article" date="2023" name="Elife">
        <title>Identification of key yeast species and microbe-microbe interactions impacting larval growth of Drosophila in the wild.</title>
        <authorList>
            <person name="Mure A."/>
            <person name="Sugiura Y."/>
            <person name="Maeda R."/>
            <person name="Honda K."/>
            <person name="Sakurai N."/>
            <person name="Takahashi Y."/>
            <person name="Watada M."/>
            <person name="Katoh T."/>
            <person name="Gotoh A."/>
            <person name="Gotoh Y."/>
            <person name="Taniguchi I."/>
            <person name="Nakamura K."/>
            <person name="Hayashi T."/>
            <person name="Katayama T."/>
            <person name="Uemura T."/>
            <person name="Hattori Y."/>
        </authorList>
    </citation>
    <scope>NUCLEOTIDE SEQUENCE [LARGE SCALE GENOMIC DNA]</scope>
    <source>
        <strain evidence="16 17">SC-9</strain>
    </source>
</reference>
<evidence type="ECO:0000256" key="5">
    <source>
        <dbReference type="ARBA" id="ARBA00022729"/>
    </source>
</evidence>
<dbReference type="GO" id="GO:0009272">
    <property type="term" value="P:fungal-type cell wall biogenesis"/>
    <property type="evidence" value="ECO:0007669"/>
    <property type="project" value="TreeGrafter"/>
</dbReference>
<evidence type="ECO:0000313" key="17">
    <source>
        <dbReference type="Proteomes" id="UP001360560"/>
    </source>
</evidence>
<keyword evidence="10" id="KW-0961">Cell wall biogenesis/degradation</keyword>
<evidence type="ECO:0000256" key="3">
    <source>
        <dbReference type="ARBA" id="ARBA00009699"/>
    </source>
</evidence>
<comment type="caution">
    <text evidence="16">The sequence shown here is derived from an EMBL/GenBank/DDBJ whole genome shotgun (WGS) entry which is preliminary data.</text>
</comment>
<feature type="transmembrane region" description="Helical" evidence="14">
    <location>
        <begin position="443"/>
        <end position="464"/>
    </location>
</feature>
<comment type="catalytic activity">
    <reaction evidence="1 12">
        <text>Random hydrolysis of (1-&gt;6)-alpha-D-mannosidic linkages in unbranched (1-&gt;6)-mannans.</text>
        <dbReference type="EC" id="3.2.1.101"/>
    </reaction>
</comment>